<dbReference type="SUPFAM" id="SSF51556">
    <property type="entry name" value="Metallo-dependent hydrolases"/>
    <property type="match status" value="1"/>
</dbReference>
<dbReference type="GO" id="GO:0000034">
    <property type="term" value="F:adenine deaminase activity"/>
    <property type="evidence" value="ECO:0007669"/>
    <property type="project" value="UniProtKB-UniRule"/>
</dbReference>
<dbReference type="HAMAP" id="MF_01962">
    <property type="entry name" value="Adenine_deaminase"/>
    <property type="match status" value="1"/>
</dbReference>
<dbReference type="InterPro" id="IPR028892">
    <property type="entry name" value="ADE"/>
</dbReference>
<keyword evidence="2 5" id="KW-0378">Hydrolase</keyword>
<dbReference type="EMBL" id="FONG01000032">
    <property type="protein sequence ID" value="SFF85519.1"/>
    <property type="molecule type" value="Genomic_DNA"/>
</dbReference>
<feature type="binding site" evidence="5">
    <location>
        <position position="274"/>
    </location>
    <ligand>
        <name>Zn(2+)</name>
        <dbReference type="ChEBI" id="CHEBI:29105"/>
        <note>catalytic</note>
    </ligand>
</feature>
<dbReference type="InterPro" id="IPR006330">
    <property type="entry name" value="Ado/ade_deaminase"/>
</dbReference>
<dbReference type="GO" id="GO:0009117">
    <property type="term" value="P:nucleotide metabolic process"/>
    <property type="evidence" value="ECO:0007669"/>
    <property type="project" value="UniProtKB-KW"/>
</dbReference>
<evidence type="ECO:0000259" key="6">
    <source>
        <dbReference type="Pfam" id="PF00962"/>
    </source>
</evidence>
<keyword evidence="1 5" id="KW-0479">Metal-binding</keyword>
<dbReference type="Gene3D" id="3.20.20.140">
    <property type="entry name" value="Metal-dependent hydrolases"/>
    <property type="match status" value="1"/>
</dbReference>
<dbReference type="AlphaFoldDB" id="A0A1I2M438"/>
<keyword evidence="3 5" id="KW-0862">Zinc</keyword>
<dbReference type="EC" id="3.5.4.2" evidence="5"/>
<dbReference type="OrthoDB" id="105475at2"/>
<sequence length="334" mass="36352">MPRTSPLPKAELHLHIEGTLEPELAFTLAARNGIALPYPTTQALRQAYSFTDLQSFLDLYYALMAVLRTERDFADLMAAYLERAAEQGVRHAEIFFDPQAHTARGVPIGTVIDGLAGALEKEGGRHGISGGLIMCFLRDEPAESALETFEAARPYFGVITGIGLDSAEVGHPPAAFREVYERAAAAGLRRVAHAGEEGPPAYVREALDVLGVERIDHGIRSLEDPELVARLVREQVPLTVCPLSNVRLRCVSSLAAHPLPRMLAEGLRVTVNSDDPAYFGGYADDNFAAVRAALPLTGEDERTLARNSFLAAFLDHDEPRRARLLAEVEAYDVG</sequence>
<comment type="cofactor">
    <cofactor evidence="5">
        <name>Zn(2+)</name>
        <dbReference type="ChEBI" id="CHEBI:29105"/>
    </cofactor>
    <text evidence="5">Binds 1 zinc ion per subunit.</text>
</comment>
<evidence type="ECO:0000256" key="3">
    <source>
        <dbReference type="ARBA" id="ARBA00022833"/>
    </source>
</evidence>
<feature type="binding site" evidence="5">
    <location>
        <position position="275"/>
    </location>
    <ligand>
        <name>substrate</name>
    </ligand>
</feature>
<evidence type="ECO:0000256" key="1">
    <source>
        <dbReference type="ARBA" id="ARBA00022723"/>
    </source>
</evidence>
<dbReference type="GO" id="GO:0005829">
    <property type="term" value="C:cytosol"/>
    <property type="evidence" value="ECO:0007669"/>
    <property type="project" value="TreeGrafter"/>
</dbReference>
<dbReference type="STRING" id="380248.SAMN05216251_13244"/>
<reference evidence="7 8" key="1">
    <citation type="submission" date="2016-10" db="EMBL/GenBank/DDBJ databases">
        <authorList>
            <person name="de Groot N.N."/>
        </authorList>
    </citation>
    <scope>NUCLEOTIDE SEQUENCE [LARGE SCALE GENOMIC DNA]</scope>
    <source>
        <strain evidence="7 8">CGMCC 4.3510</strain>
    </source>
</reference>
<dbReference type="PANTHER" id="PTHR43114:SF6">
    <property type="entry name" value="ADENINE DEAMINASE"/>
    <property type="match status" value="1"/>
</dbReference>
<dbReference type="Proteomes" id="UP000199323">
    <property type="component" value="Unassembled WGS sequence"/>
</dbReference>
<dbReference type="NCBIfam" id="NF006850">
    <property type="entry name" value="PRK09358.1-6"/>
    <property type="match status" value="1"/>
</dbReference>
<keyword evidence="8" id="KW-1185">Reference proteome</keyword>
<evidence type="ECO:0000256" key="2">
    <source>
        <dbReference type="ARBA" id="ARBA00022801"/>
    </source>
</evidence>
<comment type="catalytic activity">
    <reaction evidence="5">
        <text>adenine + H2O + H(+) = hypoxanthine + NH4(+)</text>
        <dbReference type="Rhea" id="RHEA:23688"/>
        <dbReference type="ChEBI" id="CHEBI:15377"/>
        <dbReference type="ChEBI" id="CHEBI:15378"/>
        <dbReference type="ChEBI" id="CHEBI:16708"/>
        <dbReference type="ChEBI" id="CHEBI:17368"/>
        <dbReference type="ChEBI" id="CHEBI:28938"/>
        <dbReference type="EC" id="3.5.4.2"/>
    </reaction>
</comment>
<accession>A0A1I2M438</accession>
<dbReference type="FunFam" id="3.20.20.140:FF:000039">
    <property type="entry name" value="Adenine deaminase"/>
    <property type="match status" value="1"/>
</dbReference>
<feature type="active site" description="Proton donor" evidence="5">
    <location>
        <position position="196"/>
    </location>
</feature>
<dbReference type="PANTHER" id="PTHR43114">
    <property type="entry name" value="ADENINE DEAMINASE"/>
    <property type="match status" value="1"/>
</dbReference>
<dbReference type="NCBIfam" id="TIGR01430">
    <property type="entry name" value="aden_deam"/>
    <property type="match status" value="1"/>
</dbReference>
<comment type="function">
    <text evidence="5">Catalyzes the hydrolytic deamination of adenine to hypoxanthine. Plays an important role in the purine salvage pathway and in nitrogen catabolism.</text>
</comment>
<dbReference type="InterPro" id="IPR032466">
    <property type="entry name" value="Metal_Hydrolase"/>
</dbReference>
<feature type="site" description="Important for catalytic activity" evidence="5">
    <location>
        <position position="217"/>
    </location>
</feature>
<dbReference type="GO" id="GO:0008270">
    <property type="term" value="F:zinc ion binding"/>
    <property type="evidence" value="ECO:0007669"/>
    <property type="project" value="UniProtKB-UniRule"/>
</dbReference>
<evidence type="ECO:0000313" key="7">
    <source>
        <dbReference type="EMBL" id="SFF85519.1"/>
    </source>
</evidence>
<dbReference type="RefSeq" id="WP_093717577.1">
    <property type="nucleotide sequence ID" value="NZ_FONG01000032.1"/>
</dbReference>
<dbReference type="Pfam" id="PF00962">
    <property type="entry name" value="A_deaminase"/>
    <property type="match status" value="1"/>
</dbReference>
<gene>
    <name evidence="7" type="ORF">SAMN05216251_13244</name>
</gene>
<dbReference type="GO" id="GO:0006146">
    <property type="term" value="P:adenine catabolic process"/>
    <property type="evidence" value="ECO:0007669"/>
    <property type="project" value="UniProtKB-UniRule"/>
</dbReference>
<comment type="similarity">
    <text evidence="5">Belongs to the metallo-dependent hydrolases superfamily. Adenosine and AMP deaminases family. Adenine deaminase type 2 subfamily.</text>
</comment>
<dbReference type="InterPro" id="IPR001365">
    <property type="entry name" value="A_deaminase_dom"/>
</dbReference>
<protein>
    <recommendedName>
        <fullName evidence="5">Adenine deaminase</fullName>
        <shortName evidence="5">ADE</shortName>
        <ecNumber evidence="5">3.5.4.2</ecNumber>
    </recommendedName>
    <alternativeName>
        <fullName evidence="5">Adenine aminohydrolase</fullName>
        <shortName evidence="5">AAH</shortName>
    </alternativeName>
</protein>
<feature type="binding site" evidence="5">
    <location>
        <position position="13"/>
    </location>
    <ligand>
        <name>Zn(2+)</name>
        <dbReference type="ChEBI" id="CHEBI:29105"/>
        <note>catalytic</note>
    </ligand>
</feature>
<organism evidence="7 8">
    <name type="scientific">Actinacidiphila alni</name>
    <dbReference type="NCBI Taxonomy" id="380248"/>
    <lineage>
        <taxon>Bacteria</taxon>
        <taxon>Bacillati</taxon>
        <taxon>Actinomycetota</taxon>
        <taxon>Actinomycetes</taxon>
        <taxon>Kitasatosporales</taxon>
        <taxon>Streptomycetaceae</taxon>
        <taxon>Actinacidiphila</taxon>
    </lineage>
</organism>
<feature type="binding site" evidence="5">
    <location>
        <position position="193"/>
    </location>
    <ligand>
        <name>Zn(2+)</name>
        <dbReference type="ChEBI" id="CHEBI:29105"/>
        <note>catalytic</note>
    </ligand>
</feature>
<feature type="binding site" evidence="5">
    <location>
        <position position="15"/>
    </location>
    <ligand>
        <name>Zn(2+)</name>
        <dbReference type="ChEBI" id="CHEBI:29105"/>
        <note>catalytic</note>
    </ligand>
</feature>
<dbReference type="GO" id="GO:0043103">
    <property type="term" value="P:hypoxanthine salvage"/>
    <property type="evidence" value="ECO:0007669"/>
    <property type="project" value="UniProtKB-UniRule"/>
</dbReference>
<evidence type="ECO:0000256" key="4">
    <source>
        <dbReference type="ARBA" id="ARBA00023080"/>
    </source>
</evidence>
<evidence type="ECO:0000313" key="8">
    <source>
        <dbReference type="Proteomes" id="UP000199323"/>
    </source>
</evidence>
<keyword evidence="4 5" id="KW-0546">Nucleotide metabolism</keyword>
<name>A0A1I2M438_9ACTN</name>
<evidence type="ECO:0000256" key="5">
    <source>
        <dbReference type="HAMAP-Rule" id="MF_01962"/>
    </source>
</evidence>
<proteinExistence type="inferred from homology"/>
<feature type="domain" description="Adenosine deaminase" evidence="6">
    <location>
        <begin position="8"/>
        <end position="329"/>
    </location>
</feature>
<dbReference type="CDD" id="cd01320">
    <property type="entry name" value="ADA"/>
    <property type="match status" value="1"/>
</dbReference>